<dbReference type="AlphaFoldDB" id="A0A482TG87"/>
<dbReference type="Proteomes" id="UP000293535">
    <property type="component" value="Unassembled WGS sequence"/>
</dbReference>
<dbReference type="Gene3D" id="3.40.50.300">
    <property type="entry name" value="P-loop containing nucleotide triphosphate hydrolases"/>
    <property type="match status" value="1"/>
</dbReference>
<dbReference type="SUPFAM" id="SSF81271">
    <property type="entry name" value="TGS-like"/>
    <property type="match status" value="1"/>
</dbReference>
<evidence type="ECO:0000259" key="2">
    <source>
        <dbReference type="PROSITE" id="PS51710"/>
    </source>
</evidence>
<dbReference type="Pfam" id="PF08438">
    <property type="entry name" value="YGR210-like_G4"/>
    <property type="match status" value="1"/>
</dbReference>
<evidence type="ECO:0000313" key="4">
    <source>
        <dbReference type="Proteomes" id="UP000293535"/>
    </source>
</evidence>
<dbReference type="SUPFAM" id="SSF52540">
    <property type="entry name" value="P-loop containing nucleoside triphosphate hydrolases"/>
    <property type="match status" value="1"/>
</dbReference>
<evidence type="ECO:0000313" key="3">
    <source>
        <dbReference type="EMBL" id="RYJ10173.1"/>
    </source>
</evidence>
<organism evidence="3 4">
    <name type="scientific">Haloarcula hispanica</name>
    <dbReference type="NCBI Taxonomy" id="51589"/>
    <lineage>
        <taxon>Archaea</taxon>
        <taxon>Methanobacteriati</taxon>
        <taxon>Methanobacteriota</taxon>
        <taxon>Stenosarchaea group</taxon>
        <taxon>Halobacteria</taxon>
        <taxon>Halobacteriales</taxon>
        <taxon>Haloarculaceae</taxon>
        <taxon>Haloarcula</taxon>
    </lineage>
</organism>
<dbReference type="InterPro" id="IPR012675">
    <property type="entry name" value="Beta-grasp_dom_sf"/>
</dbReference>
<dbReference type="PANTHER" id="PTHR23305:SF1">
    <property type="entry name" value="OBG-TYPE G DOMAIN-CONTAINING PROTEIN"/>
    <property type="match status" value="1"/>
</dbReference>
<proteinExistence type="predicted"/>
<dbReference type="InterPro" id="IPR031167">
    <property type="entry name" value="G_OBG"/>
</dbReference>
<dbReference type="InterPro" id="IPR006073">
    <property type="entry name" value="GTP-bd"/>
</dbReference>
<sequence>MSYKIGLVGKPSVGKSTFFNAATMNDVPEGAYPFTTIDPSMGEAYVRVDCAAPEFDHTCTPNHGYCTEGVRFVPTKLVDVAGLVPGAHEGKGLGNQFLTDLNEADVLVHVVDFTGETDLEGEPTEDHDPREDIDFLEDELDMWYLDILEKGIERYRSGYHGEDKAIEDDLAEQMSAFKINADEIKQVVLALDLELDPDTWDDEDRQALAREIRIRTKPMLIAANKMDTPEAQANWEPITEDPEYEHLTFVPVSAHAEKALKNGNEQGVLNYRPGDEDFTVTADLPEEKAAGLEQIREFVTEFGGTGVQQALETALFEELGAIAVFPGARKPQEDGTFLQDCFVLPDGSTAEDFAYFLHTDIGEGFLHAHDVRTERQIGADTELDHRDVVEITTTN</sequence>
<name>A0A482TG87_HALHI</name>
<keyword evidence="1" id="KW-0547">Nucleotide-binding</keyword>
<dbReference type="EMBL" id="RZIG01000002">
    <property type="protein sequence ID" value="RYJ10173.1"/>
    <property type="molecule type" value="Genomic_DNA"/>
</dbReference>
<dbReference type="InterPro" id="IPR027417">
    <property type="entry name" value="P-loop_NTPase"/>
</dbReference>
<accession>A0A482TG87</accession>
<evidence type="ECO:0000256" key="1">
    <source>
        <dbReference type="ARBA" id="ARBA00022741"/>
    </source>
</evidence>
<dbReference type="InterPro" id="IPR012676">
    <property type="entry name" value="TGS-like"/>
</dbReference>
<comment type="caution">
    <text evidence="3">The sequence shown here is derived from an EMBL/GenBank/DDBJ whole genome shotgun (WGS) entry which is preliminary data.</text>
</comment>
<dbReference type="GO" id="GO:0016887">
    <property type="term" value="F:ATP hydrolysis activity"/>
    <property type="evidence" value="ECO:0007669"/>
    <property type="project" value="TreeGrafter"/>
</dbReference>
<reference evidence="3 4" key="1">
    <citation type="submission" date="2018-12" db="EMBL/GenBank/DDBJ databases">
        <title>Draft genome sequence of Haloarcula hispinica strain 18.1, an halophilic archaeon isolated from Chott El Jerid of Southern Tunisia.</title>
        <authorList>
            <person name="Najjari A."/>
            <person name="Ben Dhia O."/>
            <person name="Ferjani R."/>
            <person name="Mahjoubi M."/>
            <person name="Sghaier H."/>
            <person name="Elshahed M."/>
            <person name="Ouzari H.I."/>
            <person name="Cherid A."/>
            <person name="Youssef N."/>
        </authorList>
    </citation>
    <scope>NUCLEOTIDE SEQUENCE [LARGE SCALE GENOMIC DNA]</scope>
    <source>
        <strain evidence="3 4">18.1</strain>
    </source>
</reference>
<dbReference type="GO" id="GO:0005737">
    <property type="term" value="C:cytoplasm"/>
    <property type="evidence" value="ECO:0007669"/>
    <property type="project" value="TreeGrafter"/>
</dbReference>
<dbReference type="PANTHER" id="PTHR23305">
    <property type="entry name" value="OBG GTPASE FAMILY"/>
    <property type="match status" value="1"/>
</dbReference>
<dbReference type="Pfam" id="PF02824">
    <property type="entry name" value="TGS"/>
    <property type="match status" value="1"/>
</dbReference>
<dbReference type="NCBIfam" id="NF007171">
    <property type="entry name" value="PRK09602.1"/>
    <property type="match status" value="1"/>
</dbReference>
<dbReference type="PROSITE" id="PS51710">
    <property type="entry name" value="G_OBG"/>
    <property type="match status" value="1"/>
</dbReference>
<dbReference type="RefSeq" id="WP_129755497.1">
    <property type="nucleotide sequence ID" value="NZ_JAFKAA010000002.1"/>
</dbReference>
<dbReference type="InterPro" id="IPR013646">
    <property type="entry name" value="YGR210-like_G4"/>
</dbReference>
<dbReference type="Pfam" id="PF01926">
    <property type="entry name" value="MMR_HSR1"/>
    <property type="match status" value="1"/>
</dbReference>
<dbReference type="PRINTS" id="PR00326">
    <property type="entry name" value="GTP1OBG"/>
</dbReference>
<dbReference type="InterPro" id="IPR004095">
    <property type="entry name" value="TGS"/>
</dbReference>
<feature type="domain" description="OBG-type G" evidence="2">
    <location>
        <begin position="3"/>
        <end position="272"/>
    </location>
</feature>
<dbReference type="CDD" id="cd01899">
    <property type="entry name" value="Ygr210"/>
    <property type="match status" value="1"/>
</dbReference>
<dbReference type="Gene3D" id="1.10.8.470">
    <property type="match status" value="1"/>
</dbReference>
<protein>
    <submittedName>
        <fullName evidence="3">Redox-regulated ATPase YchF</fullName>
    </submittedName>
</protein>
<gene>
    <name evidence="3" type="primary">ychF</name>
    <name evidence="3" type="ORF">ELS20_09295</name>
</gene>
<dbReference type="Gene3D" id="3.10.20.30">
    <property type="match status" value="1"/>
</dbReference>
<dbReference type="GO" id="GO:0005525">
    <property type="term" value="F:GTP binding"/>
    <property type="evidence" value="ECO:0007669"/>
    <property type="project" value="InterPro"/>
</dbReference>